<feature type="compositionally biased region" description="Low complexity" evidence="1">
    <location>
        <begin position="179"/>
        <end position="192"/>
    </location>
</feature>
<organism evidence="2 3">
    <name type="scientific">Ursus maritimus</name>
    <name type="common">Polar bear</name>
    <name type="synonym">Thalarctos maritimus</name>
    <dbReference type="NCBI Taxonomy" id="29073"/>
    <lineage>
        <taxon>Eukaryota</taxon>
        <taxon>Metazoa</taxon>
        <taxon>Chordata</taxon>
        <taxon>Craniata</taxon>
        <taxon>Vertebrata</taxon>
        <taxon>Euteleostomi</taxon>
        <taxon>Mammalia</taxon>
        <taxon>Eutheria</taxon>
        <taxon>Laurasiatheria</taxon>
        <taxon>Carnivora</taxon>
        <taxon>Caniformia</taxon>
        <taxon>Ursidae</taxon>
        <taxon>Ursus</taxon>
    </lineage>
</organism>
<dbReference type="RefSeq" id="XP_040484030.1">
    <property type="nucleotide sequence ID" value="XM_040628096.1"/>
</dbReference>
<feature type="compositionally biased region" description="Basic residues" evidence="1">
    <location>
        <begin position="168"/>
        <end position="178"/>
    </location>
</feature>
<feature type="region of interest" description="Disordered" evidence="1">
    <location>
        <begin position="1"/>
        <end position="24"/>
    </location>
</feature>
<dbReference type="AlphaFoldDB" id="A0A8M1FNU0"/>
<evidence type="ECO:0000256" key="1">
    <source>
        <dbReference type="SAM" id="MobiDB-lite"/>
    </source>
</evidence>
<evidence type="ECO:0000313" key="3">
    <source>
        <dbReference type="RefSeq" id="XP_040484030.1"/>
    </source>
</evidence>
<dbReference type="GeneID" id="121102305"/>
<accession>A0A8M1FNU0</accession>
<gene>
    <name evidence="3" type="primary">LOC121102305</name>
</gene>
<dbReference type="KEGG" id="umr:121102305"/>
<evidence type="ECO:0000313" key="2">
    <source>
        <dbReference type="Proteomes" id="UP000261680"/>
    </source>
</evidence>
<feature type="region of interest" description="Disordered" evidence="1">
    <location>
        <begin position="166"/>
        <end position="228"/>
    </location>
</feature>
<dbReference type="Proteomes" id="UP000261680">
    <property type="component" value="Unplaced"/>
</dbReference>
<protein>
    <submittedName>
        <fullName evidence="3">Uncharacterized protein LOC121102305</fullName>
    </submittedName>
</protein>
<sequence length="228" mass="24253">MANKGGIRRSKGRHSAQATPVVSLRVPHPRRLCASEGAKIPKPALELLTRGGGEPGSRGRPRKHAPLTLWTVRAAAPHSVTCGVPLAPEVSLRTRSVLSRALSKHSFSRQRAPEHWPLERPLPAPVPPGCGGRSRERGAPGNPVALPAAGPALCEVWAPRLEEEARARAGRRRRRRSGSRSGAGTRAGAGSSLLNHRQVAVAQDTTDGGGGGRDQKLSPRMLETYLNI</sequence>
<proteinExistence type="predicted"/>
<feature type="compositionally biased region" description="Basic residues" evidence="1">
    <location>
        <begin position="1"/>
        <end position="14"/>
    </location>
</feature>
<reference evidence="3" key="1">
    <citation type="submission" date="2025-08" db="UniProtKB">
        <authorList>
            <consortium name="RefSeq"/>
        </authorList>
    </citation>
    <scope>IDENTIFICATION</scope>
    <source>
        <tissue evidence="3">Whole blood</tissue>
    </source>
</reference>
<feature type="region of interest" description="Disordered" evidence="1">
    <location>
        <begin position="112"/>
        <end position="144"/>
    </location>
</feature>
<keyword evidence="2" id="KW-1185">Reference proteome</keyword>
<name>A0A8M1FNU0_URSMA</name>